<evidence type="ECO:0000256" key="3">
    <source>
        <dbReference type="ARBA" id="ARBA00022475"/>
    </source>
</evidence>
<name>A0A418ZV51_9RHOB</name>
<evidence type="ECO:0000256" key="11">
    <source>
        <dbReference type="PIRSR" id="PIRSR006247-1"/>
    </source>
</evidence>
<evidence type="ECO:0000256" key="5">
    <source>
        <dbReference type="ARBA" id="ARBA00022692"/>
    </source>
</evidence>
<feature type="transmembrane region" description="Helical" evidence="12">
    <location>
        <begin position="37"/>
        <end position="58"/>
    </location>
</feature>
<reference evidence="14" key="1">
    <citation type="submission" date="2018-09" db="EMBL/GenBank/DDBJ databases">
        <title>Paracoccus onubensis nov. sp. a moderate halophilic bacterium isolated from Gruta de las Maravillas (Aracena, Spain).</title>
        <authorList>
            <person name="Jurado V."/>
            <person name="Gutierrez-Patricio S."/>
            <person name="Gonzalez-Pimentel J.L."/>
            <person name="Miller A.Z."/>
            <person name="Laiz L."/>
            <person name="Saiz-Jimenez C."/>
        </authorList>
    </citation>
    <scope>NUCLEOTIDE SEQUENCE [LARGE SCALE GENOMIC DNA]</scope>
    <source>
        <strain evidence="14">DSM 26381</strain>
    </source>
</reference>
<gene>
    <name evidence="13" type="ORF">D3P05_21505</name>
</gene>
<dbReference type="InterPro" id="IPR003445">
    <property type="entry name" value="Cat_transpt"/>
</dbReference>
<feature type="transmembrane region" description="Helical" evidence="12">
    <location>
        <begin position="70"/>
        <end position="91"/>
    </location>
</feature>
<evidence type="ECO:0000313" key="13">
    <source>
        <dbReference type="EMBL" id="RJL02918.1"/>
    </source>
</evidence>
<feature type="transmembrane region" description="Helical" evidence="12">
    <location>
        <begin position="456"/>
        <end position="477"/>
    </location>
</feature>
<feature type="transmembrane region" description="Helical" evidence="12">
    <location>
        <begin position="390"/>
        <end position="414"/>
    </location>
</feature>
<feature type="binding site" evidence="11">
    <location>
        <position position="316"/>
    </location>
    <ligand>
        <name>K(+)</name>
        <dbReference type="ChEBI" id="CHEBI:29103"/>
    </ligand>
</feature>
<feature type="binding site" evidence="11">
    <location>
        <position position="112"/>
    </location>
    <ligand>
        <name>K(+)</name>
        <dbReference type="ChEBI" id="CHEBI:29103"/>
    </ligand>
</feature>
<evidence type="ECO:0000256" key="7">
    <source>
        <dbReference type="ARBA" id="ARBA00022989"/>
    </source>
</evidence>
<comment type="function">
    <text evidence="10">Low-affinity potassium transport system. Interacts with Trk system potassium uptake protein TrkA.</text>
</comment>
<evidence type="ECO:0000256" key="4">
    <source>
        <dbReference type="ARBA" id="ARBA00022538"/>
    </source>
</evidence>
<dbReference type="EMBL" id="QZEW01000141">
    <property type="protein sequence ID" value="RJL02918.1"/>
    <property type="molecule type" value="Genomic_DNA"/>
</dbReference>
<feature type="binding site" evidence="11">
    <location>
        <position position="432"/>
    </location>
    <ligand>
        <name>K(+)</name>
        <dbReference type="ChEBI" id="CHEBI:29103"/>
    </ligand>
</feature>
<comment type="similarity">
    <text evidence="10">Belongs to the TrkH potassium transport family.</text>
</comment>
<feature type="transmembrane region" description="Helical" evidence="12">
    <location>
        <begin position="272"/>
        <end position="290"/>
    </location>
</feature>
<keyword evidence="5 12" id="KW-0812">Transmembrane</keyword>
<feature type="transmembrane region" description="Helical" evidence="12">
    <location>
        <begin position="133"/>
        <end position="153"/>
    </location>
</feature>
<dbReference type="InterPro" id="IPR004772">
    <property type="entry name" value="TrkH"/>
</dbReference>
<dbReference type="GO" id="GO:0046872">
    <property type="term" value="F:metal ion binding"/>
    <property type="evidence" value="ECO:0007669"/>
    <property type="project" value="UniProtKB-KW"/>
</dbReference>
<accession>A0A418ZV51</accession>
<evidence type="ECO:0000256" key="10">
    <source>
        <dbReference type="PIRNR" id="PIRNR006247"/>
    </source>
</evidence>
<evidence type="ECO:0000256" key="6">
    <source>
        <dbReference type="ARBA" id="ARBA00022958"/>
    </source>
</evidence>
<keyword evidence="14" id="KW-1185">Reference proteome</keyword>
<dbReference type="PIRSF" id="PIRSF006247">
    <property type="entry name" value="TrkH"/>
    <property type="match status" value="1"/>
</dbReference>
<feature type="binding site" evidence="11">
    <location>
        <position position="219"/>
    </location>
    <ligand>
        <name>K(+)</name>
        <dbReference type="ChEBI" id="CHEBI:29103"/>
    </ligand>
</feature>
<evidence type="ECO:0000256" key="2">
    <source>
        <dbReference type="ARBA" id="ARBA00022448"/>
    </source>
</evidence>
<feature type="transmembrane region" description="Helical" evidence="12">
    <location>
        <begin position="333"/>
        <end position="360"/>
    </location>
</feature>
<keyword evidence="8 10" id="KW-0406">Ion transport</keyword>
<dbReference type="PANTHER" id="PTHR32024">
    <property type="entry name" value="TRK SYSTEM POTASSIUM UPTAKE PROTEIN TRKG-RELATED"/>
    <property type="match status" value="1"/>
</dbReference>
<proteinExistence type="inferred from homology"/>
<dbReference type="PANTHER" id="PTHR32024:SF3">
    <property type="entry name" value="TRK SYSTEM POTASSIUM UPTAKE PROTEIN"/>
    <property type="match status" value="1"/>
</dbReference>
<sequence>MIDIRPVAHPIGKIVAALGASMLLPMAVDWFHGNPHWIMFLQTGILTSTAGLLVATATAGHDRAMTIQQAFLFTSGLWLVVPVFGALPFLLGEPHATLTDAYFEAMSGVTTTGATAFARLDDLPRGIHLWRAMLHWMGGLGIVVVAMVFLPAMKVGGMQFFRSEGFDTLGKILPRAREIAAEISRLYLILTGACIIAYTLLGMGGFDAVVQALSTVSTGGFSNYDASFGAFAGAAEWAASVFMILASIPFIRMVQAMRGQFAPIWQDIQIRAYLRWICYACAIIALWRLLQGEAAGGPFAMIRETVFNTVSIFSGTGFASVDVSTWGQFPLTVLIICGLIGGCTGSTGCSVKVFRYLVLFQAVRAQIRRMHSPHRVYPLRFAGRPLERDVVNSVMAFFTLFTLTFGLLIVGLSLTGLHPRTALTAAWTSIANIGPVWGPEITRNGSVAELPDSAKWIMLTGMYLGRLELISVLVLLLPRFWRA</sequence>
<dbReference type="AlphaFoldDB" id="A0A418ZV51"/>
<evidence type="ECO:0000313" key="14">
    <source>
        <dbReference type="Proteomes" id="UP000283587"/>
    </source>
</evidence>
<evidence type="ECO:0000256" key="1">
    <source>
        <dbReference type="ARBA" id="ARBA00004651"/>
    </source>
</evidence>
<evidence type="ECO:0000256" key="9">
    <source>
        <dbReference type="ARBA" id="ARBA00023136"/>
    </source>
</evidence>
<comment type="caution">
    <text evidence="13">The sequence shown here is derived from an EMBL/GenBank/DDBJ whole genome shotgun (WGS) entry which is preliminary data.</text>
</comment>
<keyword evidence="6 10" id="KW-0630">Potassium</keyword>
<feature type="transmembrane region" description="Helical" evidence="12">
    <location>
        <begin position="12"/>
        <end position="31"/>
    </location>
</feature>
<dbReference type="Pfam" id="PF02386">
    <property type="entry name" value="TrkH"/>
    <property type="match status" value="1"/>
</dbReference>
<dbReference type="OrthoDB" id="9810952at2"/>
<dbReference type="GO" id="GO:0015379">
    <property type="term" value="F:potassium:chloride symporter activity"/>
    <property type="evidence" value="ECO:0007669"/>
    <property type="project" value="InterPro"/>
</dbReference>
<keyword evidence="7 12" id="KW-1133">Transmembrane helix</keyword>
<keyword evidence="2 10" id="KW-0813">Transport</keyword>
<comment type="subcellular location">
    <subcellularLocation>
        <location evidence="10">Cell inner membrane</location>
        <topology evidence="10">Multi-pass membrane protein</topology>
    </subcellularLocation>
    <subcellularLocation>
        <location evidence="1">Cell membrane</location>
        <topology evidence="1">Multi-pass membrane protein</topology>
    </subcellularLocation>
</comment>
<dbReference type="RefSeq" id="WP_119900821.1">
    <property type="nucleotide sequence ID" value="NZ_QNRC01000002.1"/>
</dbReference>
<keyword evidence="4 10" id="KW-0633">Potassium transport</keyword>
<dbReference type="Proteomes" id="UP000283587">
    <property type="component" value="Unassembled WGS sequence"/>
</dbReference>
<feature type="transmembrane region" description="Helical" evidence="12">
    <location>
        <begin position="186"/>
        <end position="206"/>
    </location>
</feature>
<keyword evidence="11" id="KW-0479">Metal-binding</keyword>
<protein>
    <recommendedName>
        <fullName evidence="10">Trk system potassium uptake protein</fullName>
    </recommendedName>
</protein>
<organism evidence="13 14">
    <name type="scientific">Paracoccus siganidrum</name>
    <dbReference type="NCBI Taxonomy" id="1276757"/>
    <lineage>
        <taxon>Bacteria</taxon>
        <taxon>Pseudomonadati</taxon>
        <taxon>Pseudomonadota</taxon>
        <taxon>Alphaproteobacteria</taxon>
        <taxon>Rhodobacterales</taxon>
        <taxon>Paracoccaceae</taxon>
        <taxon>Paracoccus</taxon>
    </lineage>
</organism>
<dbReference type="GO" id="GO:0005886">
    <property type="term" value="C:plasma membrane"/>
    <property type="evidence" value="ECO:0007669"/>
    <property type="project" value="UniProtKB-SubCell"/>
</dbReference>
<feature type="transmembrane region" description="Helical" evidence="12">
    <location>
        <begin position="226"/>
        <end position="251"/>
    </location>
</feature>
<keyword evidence="9 10" id="KW-0472">Membrane</keyword>
<keyword evidence="3 10" id="KW-1003">Cell membrane</keyword>
<evidence type="ECO:0000256" key="12">
    <source>
        <dbReference type="SAM" id="Phobius"/>
    </source>
</evidence>
<feature type="binding site" evidence="11">
    <location>
        <position position="111"/>
    </location>
    <ligand>
        <name>K(+)</name>
        <dbReference type="ChEBI" id="CHEBI:29103"/>
    </ligand>
</feature>
<evidence type="ECO:0000256" key="8">
    <source>
        <dbReference type="ARBA" id="ARBA00023065"/>
    </source>
</evidence>
<keyword evidence="10" id="KW-0997">Cell inner membrane</keyword>